<reference evidence="2 3" key="1">
    <citation type="journal article" date="2018" name="Mol. Plant">
        <title>The genome of Artemisia annua provides insight into the evolution of Asteraceae family and artemisinin biosynthesis.</title>
        <authorList>
            <person name="Shen Q."/>
            <person name="Zhang L."/>
            <person name="Liao Z."/>
            <person name="Wang S."/>
            <person name="Yan T."/>
            <person name="Shi P."/>
            <person name="Liu M."/>
            <person name="Fu X."/>
            <person name="Pan Q."/>
            <person name="Wang Y."/>
            <person name="Lv Z."/>
            <person name="Lu X."/>
            <person name="Zhang F."/>
            <person name="Jiang W."/>
            <person name="Ma Y."/>
            <person name="Chen M."/>
            <person name="Hao X."/>
            <person name="Li L."/>
            <person name="Tang Y."/>
            <person name="Lv G."/>
            <person name="Zhou Y."/>
            <person name="Sun X."/>
            <person name="Brodelius P.E."/>
            <person name="Rose J.K.C."/>
            <person name="Tang K."/>
        </authorList>
    </citation>
    <scope>NUCLEOTIDE SEQUENCE [LARGE SCALE GENOMIC DNA]</scope>
    <source>
        <strain evidence="3">cv. Huhao1</strain>
        <tissue evidence="2">Leaf</tissue>
    </source>
</reference>
<keyword evidence="1" id="KW-0343">GTPase activation</keyword>
<dbReference type="EMBL" id="PKPP01000525">
    <property type="protein sequence ID" value="PWA91714.1"/>
    <property type="molecule type" value="Genomic_DNA"/>
</dbReference>
<dbReference type="OrthoDB" id="1833688at2759"/>
<proteinExistence type="predicted"/>
<gene>
    <name evidence="2" type="ORF">CTI12_AA088640</name>
</gene>
<evidence type="ECO:0000313" key="3">
    <source>
        <dbReference type="Proteomes" id="UP000245207"/>
    </source>
</evidence>
<dbReference type="AlphaFoldDB" id="A0A2U1Q108"/>
<dbReference type="GO" id="GO:0005096">
    <property type="term" value="F:GTPase activator activity"/>
    <property type="evidence" value="ECO:0007669"/>
    <property type="project" value="UniProtKB-KW"/>
</dbReference>
<sequence length="251" mass="28640">MILLSSRAILINLSYDSSFMPHKIKSSCVREEENGNDMRLILKKRVILIYIFHLIFAPFSDPVTGIFKIGMIDATIWDDDAISFNKEAVATLHSPVIVAITSMKVTLFQATPTDFAATRRWFSIGGAKTPSRDIGVGLDDYKAFIQCRRKLQKMEKHLCLVRKFFNACFLKMKNDECIFKINPGNNQEEHLRMQLNNGVIPDRIDVHCLARLIKAWFRELPTGFLDPLARKVAIQCQSEEDCTTLCHQLDG</sequence>
<name>A0A2U1Q108_ARTAN</name>
<dbReference type="InterPro" id="IPR008936">
    <property type="entry name" value="Rho_GTPase_activation_prot"/>
</dbReference>
<dbReference type="SUPFAM" id="SSF48350">
    <property type="entry name" value="GTPase activation domain, GAP"/>
    <property type="match status" value="1"/>
</dbReference>
<dbReference type="Proteomes" id="UP000245207">
    <property type="component" value="Unassembled WGS sequence"/>
</dbReference>
<evidence type="ECO:0000256" key="1">
    <source>
        <dbReference type="ARBA" id="ARBA00022468"/>
    </source>
</evidence>
<dbReference type="STRING" id="35608.A0A2U1Q108"/>
<comment type="caution">
    <text evidence="2">The sequence shown here is derived from an EMBL/GenBank/DDBJ whole genome shotgun (WGS) entry which is preliminary data.</text>
</comment>
<evidence type="ECO:0000313" key="2">
    <source>
        <dbReference type="EMBL" id="PWA91714.1"/>
    </source>
</evidence>
<dbReference type="InterPro" id="IPR044785">
    <property type="entry name" value="RopGAP1-5"/>
</dbReference>
<keyword evidence="3" id="KW-1185">Reference proteome</keyword>
<dbReference type="PANTHER" id="PTHR23177:SF78">
    <property type="entry name" value="RHO GTPASE ACTIVATING PROTEIN WITH PAK-BOX_P21-RHO-BINDING DOMAIN-CONTAINING PROTEIN-RELATED"/>
    <property type="match status" value="1"/>
</dbReference>
<dbReference type="PANTHER" id="PTHR23177">
    <property type="entry name" value="MKIAA1688 PROTEIN"/>
    <property type="match status" value="1"/>
</dbReference>
<protein>
    <submittedName>
        <fullName evidence="2">Rho GTPase activating protein with PAK-box/P21-Rho-binding domain-containing protein</fullName>
    </submittedName>
</protein>
<dbReference type="Gene3D" id="1.10.555.10">
    <property type="entry name" value="Rho GTPase activation protein"/>
    <property type="match status" value="1"/>
</dbReference>
<organism evidence="2 3">
    <name type="scientific">Artemisia annua</name>
    <name type="common">Sweet wormwood</name>
    <dbReference type="NCBI Taxonomy" id="35608"/>
    <lineage>
        <taxon>Eukaryota</taxon>
        <taxon>Viridiplantae</taxon>
        <taxon>Streptophyta</taxon>
        <taxon>Embryophyta</taxon>
        <taxon>Tracheophyta</taxon>
        <taxon>Spermatophyta</taxon>
        <taxon>Magnoliopsida</taxon>
        <taxon>eudicotyledons</taxon>
        <taxon>Gunneridae</taxon>
        <taxon>Pentapetalae</taxon>
        <taxon>asterids</taxon>
        <taxon>campanulids</taxon>
        <taxon>Asterales</taxon>
        <taxon>Asteraceae</taxon>
        <taxon>Asteroideae</taxon>
        <taxon>Anthemideae</taxon>
        <taxon>Artemisiinae</taxon>
        <taxon>Artemisia</taxon>
    </lineage>
</organism>
<accession>A0A2U1Q108</accession>